<feature type="coiled-coil region" evidence="2">
    <location>
        <begin position="106"/>
        <end position="172"/>
    </location>
</feature>
<name>A0ABW1TXI0_9BURK</name>
<feature type="signal peptide" evidence="3">
    <location>
        <begin position="1"/>
        <end position="25"/>
    </location>
</feature>
<evidence type="ECO:0000256" key="3">
    <source>
        <dbReference type="SAM" id="SignalP"/>
    </source>
</evidence>
<dbReference type="EMBL" id="JBHSRS010000075">
    <property type="protein sequence ID" value="MFC6282309.1"/>
    <property type="molecule type" value="Genomic_DNA"/>
</dbReference>
<evidence type="ECO:0000313" key="5">
    <source>
        <dbReference type="Proteomes" id="UP001596270"/>
    </source>
</evidence>
<dbReference type="PANTHER" id="PTHR30203:SF24">
    <property type="entry name" value="BLR4935 PROTEIN"/>
    <property type="match status" value="1"/>
</dbReference>
<gene>
    <name evidence="4" type="ORF">ACFQND_13860</name>
</gene>
<comment type="caution">
    <text evidence="4">The sequence shown here is derived from an EMBL/GenBank/DDBJ whole genome shotgun (WGS) entry which is preliminary data.</text>
</comment>
<accession>A0ABW1TXI0</accession>
<dbReference type="RefSeq" id="WP_371438969.1">
    <property type="nucleotide sequence ID" value="NZ_JBHSRS010000075.1"/>
</dbReference>
<dbReference type="Gene3D" id="1.20.1600.10">
    <property type="entry name" value="Outer membrane efflux proteins (OEP)"/>
    <property type="match status" value="1"/>
</dbReference>
<organism evidence="4 5">
    <name type="scientific">Polaromonas aquatica</name>
    <dbReference type="NCBI Taxonomy" id="332657"/>
    <lineage>
        <taxon>Bacteria</taxon>
        <taxon>Pseudomonadati</taxon>
        <taxon>Pseudomonadota</taxon>
        <taxon>Betaproteobacteria</taxon>
        <taxon>Burkholderiales</taxon>
        <taxon>Comamonadaceae</taxon>
        <taxon>Polaromonas</taxon>
    </lineage>
</organism>
<sequence length="428" mass="47857">MFIPFPIGRTAAAALMMAVVSASWAADPLTLIEAQRIAVGRSQQLLAQDALTTAAREQAVAAGQLPDPVLKLGIDNLPANGPDRFSLTRDFMTMRRIGVMQEIPRAEKRQLRTEKLERDADRVQAQRQLTLANVHRDTALAWLDRYYAQAQRELLQQQVEETQLQVQAADSAFRTSRGSQADVFAARAAVINLQDRLSQIDRQSRSATLMLARWVGASAAERPTSGSPPWQTTPLQGDISTDHLKRHPDLLAISAEIDAAETEARLAQANKKSDISIEASYAQRGPAFSNMLSIGVSIPLQWDQKNRQDRELGAKLAMVDEAKARYEDMLRNHEAEIRVWLNDWQTGKERVVRYREELIPIARQRTEAALTAYRIGKSDLAAGLLARRDEIDVRMQALTLEMETARSWAQINFLIPDQHISAVAKDQP</sequence>
<proteinExistence type="inferred from homology"/>
<dbReference type="Proteomes" id="UP001596270">
    <property type="component" value="Unassembled WGS sequence"/>
</dbReference>
<dbReference type="Pfam" id="PF02321">
    <property type="entry name" value="OEP"/>
    <property type="match status" value="1"/>
</dbReference>
<protein>
    <submittedName>
        <fullName evidence="4">TolC family protein</fullName>
    </submittedName>
</protein>
<feature type="chain" id="PRO_5045221114" evidence="3">
    <location>
        <begin position="26"/>
        <end position="428"/>
    </location>
</feature>
<dbReference type="InterPro" id="IPR003423">
    <property type="entry name" value="OMP_efflux"/>
</dbReference>
<feature type="coiled-coil region" evidence="2">
    <location>
        <begin position="316"/>
        <end position="343"/>
    </location>
</feature>
<dbReference type="PANTHER" id="PTHR30203">
    <property type="entry name" value="OUTER MEMBRANE CATION EFFLUX PROTEIN"/>
    <property type="match status" value="1"/>
</dbReference>
<reference evidence="5" key="1">
    <citation type="journal article" date="2019" name="Int. J. Syst. Evol. Microbiol.">
        <title>The Global Catalogue of Microorganisms (GCM) 10K type strain sequencing project: providing services to taxonomists for standard genome sequencing and annotation.</title>
        <authorList>
            <consortium name="The Broad Institute Genomics Platform"/>
            <consortium name="The Broad Institute Genome Sequencing Center for Infectious Disease"/>
            <person name="Wu L."/>
            <person name="Ma J."/>
        </authorList>
    </citation>
    <scope>NUCLEOTIDE SEQUENCE [LARGE SCALE GENOMIC DNA]</scope>
    <source>
        <strain evidence="5">CCUG 39402</strain>
    </source>
</reference>
<dbReference type="InterPro" id="IPR010131">
    <property type="entry name" value="MdtP/NodT-like"/>
</dbReference>
<keyword evidence="3" id="KW-0732">Signal</keyword>
<evidence type="ECO:0000313" key="4">
    <source>
        <dbReference type="EMBL" id="MFC6282309.1"/>
    </source>
</evidence>
<keyword evidence="2" id="KW-0175">Coiled coil</keyword>
<evidence type="ECO:0000256" key="1">
    <source>
        <dbReference type="ARBA" id="ARBA00007613"/>
    </source>
</evidence>
<evidence type="ECO:0000256" key="2">
    <source>
        <dbReference type="SAM" id="Coils"/>
    </source>
</evidence>
<comment type="similarity">
    <text evidence="1">Belongs to the outer membrane factor (OMF) (TC 1.B.17) family.</text>
</comment>
<keyword evidence="5" id="KW-1185">Reference proteome</keyword>
<dbReference type="SUPFAM" id="SSF56954">
    <property type="entry name" value="Outer membrane efflux proteins (OEP)"/>
    <property type="match status" value="1"/>
</dbReference>